<name>A0ABS1CF94_9GAMM</name>
<dbReference type="EMBL" id="NRRV01000013">
    <property type="protein sequence ID" value="MBK1630563.1"/>
    <property type="molecule type" value="Genomic_DNA"/>
</dbReference>
<comment type="caution">
    <text evidence="1">The sequence shown here is derived from an EMBL/GenBank/DDBJ whole genome shotgun (WGS) entry which is preliminary data.</text>
</comment>
<gene>
    <name evidence="1" type="ORF">CKO31_07350</name>
</gene>
<dbReference type="RefSeq" id="WP_200235551.1">
    <property type="nucleotide sequence ID" value="NZ_NRRV01000013.1"/>
</dbReference>
<organism evidence="1 2">
    <name type="scientific">Thiohalocapsa halophila</name>
    <dbReference type="NCBI Taxonomy" id="69359"/>
    <lineage>
        <taxon>Bacteria</taxon>
        <taxon>Pseudomonadati</taxon>
        <taxon>Pseudomonadota</taxon>
        <taxon>Gammaproteobacteria</taxon>
        <taxon>Chromatiales</taxon>
        <taxon>Chromatiaceae</taxon>
        <taxon>Thiohalocapsa</taxon>
    </lineage>
</organism>
<keyword evidence="2" id="KW-1185">Reference proteome</keyword>
<protein>
    <recommendedName>
        <fullName evidence="3">CopG family transcriptional regulator</fullName>
    </recommendedName>
</protein>
<evidence type="ECO:0000313" key="1">
    <source>
        <dbReference type="EMBL" id="MBK1630563.1"/>
    </source>
</evidence>
<proteinExistence type="predicted"/>
<reference evidence="1 2" key="1">
    <citation type="journal article" date="2020" name="Microorganisms">
        <title>Osmotic Adaptation and Compatible Solute Biosynthesis of Phototrophic Bacteria as Revealed from Genome Analyses.</title>
        <authorList>
            <person name="Imhoff J.F."/>
            <person name="Rahn T."/>
            <person name="Kunzel S."/>
            <person name="Keller A."/>
            <person name="Neulinger S.C."/>
        </authorList>
    </citation>
    <scope>NUCLEOTIDE SEQUENCE [LARGE SCALE GENOMIC DNA]</scope>
    <source>
        <strain evidence="1 2">DSM 6210</strain>
    </source>
</reference>
<dbReference type="Proteomes" id="UP000748752">
    <property type="component" value="Unassembled WGS sequence"/>
</dbReference>
<sequence length="100" mass="11013">MDDLGLWYAAADSPSGYLRIMQLTISIPDDLYAKAAHEAKQCGLPTDQLCARVLSEHFRRIDEQTVTARLDAVCSSIDAPDADEAFARRAARKTAASIDW</sequence>
<evidence type="ECO:0000313" key="2">
    <source>
        <dbReference type="Proteomes" id="UP000748752"/>
    </source>
</evidence>
<evidence type="ECO:0008006" key="3">
    <source>
        <dbReference type="Google" id="ProtNLM"/>
    </source>
</evidence>
<accession>A0ABS1CF94</accession>